<evidence type="ECO:0000313" key="1">
    <source>
        <dbReference type="EMBL" id="GAA1957140.1"/>
    </source>
</evidence>
<evidence type="ECO:0008006" key="3">
    <source>
        <dbReference type="Google" id="ProtNLM"/>
    </source>
</evidence>
<comment type="caution">
    <text evidence="1">The sequence shown here is derived from an EMBL/GenBank/DDBJ whole genome shotgun (WGS) entry which is preliminary data.</text>
</comment>
<protein>
    <recommendedName>
        <fullName evidence="3">Carboxypeptidase regulatory-like domain-containing protein</fullName>
    </recommendedName>
</protein>
<dbReference type="SUPFAM" id="SSF49464">
    <property type="entry name" value="Carboxypeptidase regulatory domain-like"/>
    <property type="match status" value="1"/>
</dbReference>
<reference evidence="2" key="1">
    <citation type="journal article" date="2019" name="Int. J. Syst. Evol. Microbiol.">
        <title>The Global Catalogue of Microorganisms (GCM) 10K type strain sequencing project: providing services to taxonomists for standard genome sequencing and annotation.</title>
        <authorList>
            <consortium name="The Broad Institute Genomics Platform"/>
            <consortium name="The Broad Institute Genome Sequencing Center for Infectious Disease"/>
            <person name="Wu L."/>
            <person name="Ma J."/>
        </authorList>
    </citation>
    <scope>NUCLEOTIDE SEQUENCE [LARGE SCALE GENOMIC DNA]</scope>
    <source>
        <strain evidence="2">JCM 14901</strain>
    </source>
</reference>
<evidence type="ECO:0000313" key="2">
    <source>
        <dbReference type="Proteomes" id="UP001499933"/>
    </source>
</evidence>
<sequence length="240" mass="25146">MPPNPEPSEDFARAVEPVVDWATSVTKLPVVHDFDEEHTGAGAILLRPLELEIAPAAGPVMRHISSAELTLDLLVTTVGLPVFDAAAMTSGLALSATADSDWMMDAAGPSLELWRALDRPPAPAFILRVPVRRIVERPTAPLVREPVRVIPAQQRVVVGRVVASNGRPLAEARVALADTGESTIADHGGRFRLPVATVTGIPLTLSVAAHGTSIMLSVDAPAVDAGGDLGDLTLPLPESV</sequence>
<gene>
    <name evidence="1" type="ORF">GCM10009776_19180</name>
</gene>
<organism evidence="1 2">
    <name type="scientific">Microbacterium deminutum</name>
    <dbReference type="NCBI Taxonomy" id="344164"/>
    <lineage>
        <taxon>Bacteria</taxon>
        <taxon>Bacillati</taxon>
        <taxon>Actinomycetota</taxon>
        <taxon>Actinomycetes</taxon>
        <taxon>Micrococcales</taxon>
        <taxon>Microbacteriaceae</taxon>
        <taxon>Microbacterium</taxon>
    </lineage>
</organism>
<keyword evidence="2" id="KW-1185">Reference proteome</keyword>
<dbReference type="InterPro" id="IPR008969">
    <property type="entry name" value="CarboxyPept-like_regulatory"/>
</dbReference>
<name>A0ABP5C4J8_9MICO</name>
<dbReference type="EMBL" id="BAAAOG010000002">
    <property type="protein sequence ID" value="GAA1957140.1"/>
    <property type="molecule type" value="Genomic_DNA"/>
</dbReference>
<accession>A0ABP5C4J8</accession>
<dbReference type="RefSeq" id="WP_344093824.1">
    <property type="nucleotide sequence ID" value="NZ_BAAAOG010000002.1"/>
</dbReference>
<proteinExistence type="predicted"/>
<dbReference type="Proteomes" id="UP001499933">
    <property type="component" value="Unassembled WGS sequence"/>
</dbReference>